<gene>
    <name evidence="8" type="ORF">HMPREF0010_03261</name>
</gene>
<accession>D0CET1</accession>
<evidence type="ECO:0000313" key="9">
    <source>
        <dbReference type="Proteomes" id="UP000005740"/>
    </source>
</evidence>
<reference evidence="9" key="1">
    <citation type="journal article" date="2012" name="PLoS ONE">
        <title>The success of Acinetobacter species; genetic, metabolic and virulence attributes.</title>
        <authorList>
            <person name="Peleg A.Y."/>
            <person name="de Breij A."/>
            <person name="Adams M.D."/>
            <person name="Cerqueira G.M."/>
            <person name="Mocali S."/>
            <person name="Galardini M."/>
            <person name="Nibbering P.H."/>
            <person name="Earl A.M."/>
            <person name="Ward D.V."/>
            <person name="Paterson D.L."/>
            <person name="Seifert H."/>
            <person name="Dijkshoorn L."/>
        </authorList>
    </citation>
    <scope>NUCLEOTIDE SEQUENCE [LARGE SCALE GENOMIC DNA]</scope>
    <source>
        <strain evidence="9">ATCC 19606 / DSM 30007 / JCM 6841 / CCUG 19606 / CIP 70.34 / NBRC 109757 / NCIMB 12457 / NCTC 12156 / 81</strain>
    </source>
</reference>
<evidence type="ECO:0000259" key="7">
    <source>
        <dbReference type="PROSITE" id="PS52018"/>
    </source>
</evidence>
<proteinExistence type="inferred from homology"/>
<dbReference type="PROSITE" id="PS52018">
    <property type="entry name" value="DART"/>
    <property type="match status" value="1"/>
</dbReference>
<dbReference type="GO" id="GO:0016757">
    <property type="term" value="F:glycosyltransferase activity"/>
    <property type="evidence" value="ECO:0007669"/>
    <property type="project" value="UniProtKB-KW"/>
</dbReference>
<evidence type="ECO:0000313" key="8">
    <source>
        <dbReference type="EMBL" id="EEX02141.1"/>
    </source>
</evidence>
<dbReference type="GeneID" id="92892089"/>
<dbReference type="AlphaFoldDB" id="D0CET1"/>
<comment type="caution">
    <text evidence="6">Lacks conserved residue(s) required for the propagation of feature annotation.</text>
</comment>
<protein>
    <recommendedName>
        <fullName evidence="7">DarT domain-containing protein</fullName>
    </recommendedName>
</protein>
<evidence type="ECO:0000256" key="6">
    <source>
        <dbReference type="PROSITE-ProRule" id="PRU01362"/>
    </source>
</evidence>
<evidence type="ECO:0000256" key="3">
    <source>
        <dbReference type="ARBA" id="ARBA00022679"/>
    </source>
</evidence>
<keyword evidence="2" id="KW-0328">Glycosyltransferase</keyword>
<dbReference type="EMBL" id="GG704579">
    <property type="protein sequence ID" value="EEX02141.1"/>
    <property type="molecule type" value="Genomic_DNA"/>
</dbReference>
<evidence type="ECO:0000256" key="5">
    <source>
        <dbReference type="ARBA" id="ARBA00023125"/>
    </source>
</evidence>
<comment type="similarity">
    <text evidence="6">Belongs to the DarT ADP-ribosyltransferase family.</text>
</comment>
<keyword evidence="5 6" id="KW-0238">DNA-binding</keyword>
<keyword evidence="4" id="KW-0548">Nucleotidyltransferase</keyword>
<keyword evidence="3" id="KW-0808">Transferase</keyword>
<dbReference type="RefSeq" id="WP_000200802.1">
    <property type="nucleotide sequence ID" value="NZ_CP058289.1"/>
</dbReference>
<dbReference type="InterPro" id="IPR029494">
    <property type="entry name" value="DarT"/>
</dbReference>
<dbReference type="GO" id="GO:0016779">
    <property type="term" value="F:nucleotidyltransferase activity"/>
    <property type="evidence" value="ECO:0007669"/>
    <property type="project" value="UniProtKB-KW"/>
</dbReference>
<organism evidence="8 9">
    <name type="scientific">Acinetobacter baumannii (strain ATCC 19606 / DSM 30007 / JCM 6841 / CCUG 19606 / CIP 70.34 / NBRC 109757 / NCIMB 12457 / NCTC 12156 / 81)</name>
    <dbReference type="NCBI Taxonomy" id="575584"/>
    <lineage>
        <taxon>Bacteria</taxon>
        <taxon>Pseudomonadati</taxon>
        <taxon>Pseudomonadota</taxon>
        <taxon>Gammaproteobacteria</taxon>
        <taxon>Moraxellales</taxon>
        <taxon>Moraxellaceae</taxon>
        <taxon>Acinetobacter</taxon>
        <taxon>Acinetobacter calcoaceticus/baumannii complex</taxon>
    </lineage>
</organism>
<evidence type="ECO:0000256" key="4">
    <source>
        <dbReference type="ARBA" id="ARBA00022695"/>
    </source>
</evidence>
<dbReference type="Proteomes" id="UP000005740">
    <property type="component" value="Unassembled WGS sequence"/>
</dbReference>
<evidence type="ECO:0000256" key="2">
    <source>
        <dbReference type="ARBA" id="ARBA00022676"/>
    </source>
</evidence>
<keyword evidence="1 6" id="KW-1277">Toxin-antitoxin system</keyword>
<feature type="domain" description="DarT" evidence="7">
    <location>
        <begin position="14"/>
        <end position="202"/>
    </location>
</feature>
<name>D0CET1_ACIB2</name>
<dbReference type="BioCyc" id="ABAU575584-HMP:GM69-3320-MONOMER"/>
<dbReference type="Pfam" id="PF14487">
    <property type="entry name" value="DarT"/>
    <property type="match status" value="1"/>
</dbReference>
<evidence type="ECO:0000256" key="1">
    <source>
        <dbReference type="ARBA" id="ARBA00022649"/>
    </source>
</evidence>
<sequence>MTSIQEVINKREIKSIFHFTRVENLNNILTNGIIPRNNLSNKTSIFNDTVRADGKLDYSSFSISFPNHLMFYRLRCAVPESKWAILVFKSDLLTTNNCLFYPVNAASSNVSRSPVDMFRGGQALERMFTYSAESRESVLRACDPTDVQAEVMIPGIVTMENLKGCILSEKDLVEFFSKRFPNIKFVHCHSGRQVFNTRKAFLWGY</sequence>
<dbReference type="GO" id="GO:0003677">
    <property type="term" value="F:DNA binding"/>
    <property type="evidence" value="ECO:0007669"/>
    <property type="project" value="UniProtKB-UniRule"/>
</dbReference>